<keyword evidence="9" id="KW-1185">Reference proteome</keyword>
<comment type="caution">
    <text evidence="5">Lacks conserved residue(s) required for the propagation of feature annotation.</text>
</comment>
<dbReference type="KEGG" id="mbr:MONBRDRAFT_32123"/>
<proteinExistence type="predicted"/>
<keyword evidence="2 6" id="KW-0732">Signal</keyword>
<dbReference type="InterPro" id="IPR001881">
    <property type="entry name" value="EGF-like_Ca-bd_dom"/>
</dbReference>
<gene>
    <name evidence="8" type="ORF">MONBRDRAFT_32123</name>
</gene>
<dbReference type="SUPFAM" id="SSF57196">
    <property type="entry name" value="EGF/Laminin"/>
    <property type="match status" value="1"/>
</dbReference>
<organism evidence="8 9">
    <name type="scientific">Monosiga brevicollis</name>
    <name type="common">Choanoflagellate</name>
    <dbReference type="NCBI Taxonomy" id="81824"/>
    <lineage>
        <taxon>Eukaryota</taxon>
        <taxon>Choanoflagellata</taxon>
        <taxon>Craspedida</taxon>
        <taxon>Salpingoecidae</taxon>
        <taxon>Monosiga</taxon>
    </lineage>
</organism>
<feature type="domain" description="EGF-like" evidence="7">
    <location>
        <begin position="215"/>
        <end position="256"/>
    </location>
</feature>
<dbReference type="STRING" id="81824.A9UXT1"/>
<evidence type="ECO:0000313" key="8">
    <source>
        <dbReference type="EMBL" id="EDQ89899.1"/>
    </source>
</evidence>
<evidence type="ECO:0000313" key="9">
    <source>
        <dbReference type="Proteomes" id="UP000001357"/>
    </source>
</evidence>
<evidence type="ECO:0000256" key="2">
    <source>
        <dbReference type="ARBA" id="ARBA00022729"/>
    </source>
</evidence>
<dbReference type="Proteomes" id="UP000001357">
    <property type="component" value="Unassembled WGS sequence"/>
</dbReference>
<feature type="chain" id="PRO_5002742451" description="EGF-like domain-containing protein" evidence="6">
    <location>
        <begin position="30"/>
        <end position="373"/>
    </location>
</feature>
<dbReference type="PROSITE" id="PS50026">
    <property type="entry name" value="EGF_3"/>
    <property type="match status" value="1"/>
</dbReference>
<accession>A9UXT1</accession>
<dbReference type="GeneID" id="5890664"/>
<dbReference type="PROSITE" id="PS01186">
    <property type="entry name" value="EGF_2"/>
    <property type="match status" value="1"/>
</dbReference>
<dbReference type="AlphaFoldDB" id="A9UXT1"/>
<evidence type="ECO:0000256" key="3">
    <source>
        <dbReference type="ARBA" id="ARBA00022737"/>
    </source>
</evidence>
<keyword evidence="1 5" id="KW-0245">EGF-like domain</keyword>
<dbReference type="FunFam" id="2.10.25.10:FF:000038">
    <property type="entry name" value="Fibrillin 2"/>
    <property type="match status" value="1"/>
</dbReference>
<dbReference type="GO" id="GO:0005509">
    <property type="term" value="F:calcium ion binding"/>
    <property type="evidence" value="ECO:0007669"/>
    <property type="project" value="InterPro"/>
</dbReference>
<dbReference type="InterPro" id="IPR024731">
    <property type="entry name" value="NELL2-like_EGF"/>
</dbReference>
<evidence type="ECO:0000256" key="6">
    <source>
        <dbReference type="SAM" id="SignalP"/>
    </source>
</evidence>
<evidence type="ECO:0000259" key="7">
    <source>
        <dbReference type="PROSITE" id="PS50026"/>
    </source>
</evidence>
<dbReference type="InParanoid" id="A9UXT1"/>
<dbReference type="Gene3D" id="2.10.25.10">
    <property type="entry name" value="Laminin"/>
    <property type="match status" value="1"/>
</dbReference>
<protein>
    <recommendedName>
        <fullName evidence="7">EGF-like domain-containing protein</fullName>
    </recommendedName>
</protein>
<feature type="signal peptide" evidence="6">
    <location>
        <begin position="1"/>
        <end position="29"/>
    </location>
</feature>
<keyword evidence="4" id="KW-1015">Disulfide bond</keyword>
<name>A9UXT1_MONBE</name>
<sequence length="373" mass="41026">MRLAGRYGAVLSGLALGLLGLFLLHGLGAGPGMGLGEGRQQLEEIADAEQQRDLSERLLNTSSSTKIALLADTKISDGHLSQPQGDFHIEFHTLELLCGCLSKLQSRLRELERRVDHVVWLRQPAYAASFDACRFKVAAHLKHSITPWTYLVSDLAARHWPQTVSEVTLLRSAAVHATHHKLCVAFSDDGWLKSWVPPMYQLNRQPGAALYVADNLDLCGRGVHTCAHNARCIPQPVGSYSCECQAGFVGNGQSCLPVYGVSEQPASNFWDERRWRSRVATSRQGVLKKAVADPGTWVRFTNEEDQGMFVRDFDYCRYQGQGCPLQASCQQQGPGRWACTCDDPGADLVWVDPHKGNKLPYQVGARGAGVKGT</sequence>
<dbReference type="EMBL" id="CH991549">
    <property type="protein sequence ID" value="EDQ89899.1"/>
    <property type="molecule type" value="Genomic_DNA"/>
</dbReference>
<keyword evidence="3" id="KW-0677">Repeat</keyword>
<dbReference type="InterPro" id="IPR000742">
    <property type="entry name" value="EGF"/>
</dbReference>
<reference evidence="8 9" key="1">
    <citation type="journal article" date="2008" name="Nature">
        <title>The genome of the choanoflagellate Monosiga brevicollis and the origin of metazoans.</title>
        <authorList>
            <consortium name="JGI Sequencing"/>
            <person name="King N."/>
            <person name="Westbrook M.J."/>
            <person name="Young S.L."/>
            <person name="Kuo A."/>
            <person name="Abedin M."/>
            <person name="Chapman J."/>
            <person name="Fairclough S."/>
            <person name="Hellsten U."/>
            <person name="Isogai Y."/>
            <person name="Letunic I."/>
            <person name="Marr M."/>
            <person name="Pincus D."/>
            <person name="Putnam N."/>
            <person name="Rokas A."/>
            <person name="Wright K.J."/>
            <person name="Zuzow R."/>
            <person name="Dirks W."/>
            <person name="Good M."/>
            <person name="Goodstein D."/>
            <person name="Lemons D."/>
            <person name="Li W."/>
            <person name="Lyons J.B."/>
            <person name="Morris A."/>
            <person name="Nichols S."/>
            <person name="Richter D.J."/>
            <person name="Salamov A."/>
            <person name="Bork P."/>
            <person name="Lim W.A."/>
            <person name="Manning G."/>
            <person name="Miller W.T."/>
            <person name="McGinnis W."/>
            <person name="Shapiro H."/>
            <person name="Tjian R."/>
            <person name="Grigoriev I.V."/>
            <person name="Rokhsar D."/>
        </authorList>
    </citation>
    <scope>NUCLEOTIDE SEQUENCE [LARGE SCALE GENOMIC DNA]</scope>
    <source>
        <strain evidence="9">MX1 / ATCC 50154</strain>
    </source>
</reference>
<evidence type="ECO:0000256" key="5">
    <source>
        <dbReference type="PROSITE-ProRule" id="PRU00076"/>
    </source>
</evidence>
<dbReference type="Pfam" id="PF12947">
    <property type="entry name" value="EGF_3"/>
    <property type="match status" value="1"/>
</dbReference>
<dbReference type="RefSeq" id="XP_001745321.1">
    <property type="nucleotide sequence ID" value="XM_001745269.1"/>
</dbReference>
<evidence type="ECO:0000256" key="1">
    <source>
        <dbReference type="ARBA" id="ARBA00022536"/>
    </source>
</evidence>
<dbReference type="SMART" id="SM00181">
    <property type="entry name" value="EGF"/>
    <property type="match status" value="1"/>
</dbReference>
<evidence type="ECO:0000256" key="4">
    <source>
        <dbReference type="ARBA" id="ARBA00023157"/>
    </source>
</evidence>
<dbReference type="SMART" id="SM00179">
    <property type="entry name" value="EGF_CA"/>
    <property type="match status" value="1"/>
</dbReference>
<dbReference type="CDD" id="cd00054">
    <property type="entry name" value="EGF_CA"/>
    <property type="match status" value="1"/>
</dbReference>